<dbReference type="RefSeq" id="WP_103470053.1">
    <property type="nucleotide sequence ID" value="NZ_MING01000083.1"/>
</dbReference>
<dbReference type="Pfam" id="PF05016">
    <property type="entry name" value="ParE_toxin"/>
    <property type="match status" value="1"/>
</dbReference>
<comment type="caution">
    <text evidence="2">The sequence shown here is derived from an EMBL/GenBank/DDBJ whole genome shotgun (WGS) entry which is preliminary data.</text>
</comment>
<organism evidence="2 3">
    <name type="scientific">Pseudomonas putida</name>
    <name type="common">Arthrobacter siderocapsulatus</name>
    <dbReference type="NCBI Taxonomy" id="303"/>
    <lineage>
        <taxon>Bacteria</taxon>
        <taxon>Pseudomonadati</taxon>
        <taxon>Pseudomonadota</taxon>
        <taxon>Gammaproteobacteria</taxon>
        <taxon>Pseudomonadales</taxon>
        <taxon>Pseudomonadaceae</taxon>
        <taxon>Pseudomonas</taxon>
    </lineage>
</organism>
<dbReference type="InterPro" id="IPR007712">
    <property type="entry name" value="RelE/ParE_toxin"/>
</dbReference>
<evidence type="ECO:0000256" key="1">
    <source>
        <dbReference type="ARBA" id="ARBA00022649"/>
    </source>
</evidence>
<proteinExistence type="predicted"/>
<dbReference type="EMBL" id="MING01000083">
    <property type="protein sequence ID" value="POG03603.1"/>
    <property type="molecule type" value="Genomic_DNA"/>
</dbReference>
<evidence type="ECO:0000313" key="2">
    <source>
        <dbReference type="EMBL" id="POG03603.1"/>
    </source>
</evidence>
<name>A0A2S3WQF4_PSEPU</name>
<evidence type="ECO:0000313" key="3">
    <source>
        <dbReference type="Proteomes" id="UP000237378"/>
    </source>
</evidence>
<dbReference type="AlphaFoldDB" id="A0A2S3WQF4"/>
<sequence>MVRISPQACVDIADTLRFTEVRLGESVRNRYQDLLQTTFHSIAEQPTLPASMMRDELSPGLRSLHLSFNVMKVADGRLLRPRHIVFYRTGTDQAVEILRILHDAMEVAQHLNHLHQ</sequence>
<keyword evidence="1" id="KW-1277">Toxin-antitoxin system</keyword>
<reference evidence="2 3" key="1">
    <citation type="submission" date="2016-08" db="EMBL/GenBank/DDBJ databases">
        <authorList>
            <person name="Seilhamer J.J."/>
        </authorList>
    </citation>
    <scope>NUCLEOTIDE SEQUENCE [LARGE SCALE GENOMIC DNA]</scope>
    <source>
        <strain evidence="2 3">KH-18-2</strain>
    </source>
</reference>
<reference evidence="2 3" key="2">
    <citation type="submission" date="2018-03" db="EMBL/GenBank/DDBJ databases">
        <title>Draft genome of Pseudomonas putida strain KH-18-2.</title>
        <authorList>
            <person name="Yoshizawa S."/>
            <person name="Khan N.H."/>
            <person name="Nishimura M."/>
            <person name="Chiura H.X."/>
            <person name="Ogura Y."/>
            <person name="Hayashi T."/>
            <person name="Kogure K."/>
        </authorList>
    </citation>
    <scope>NUCLEOTIDE SEQUENCE [LARGE SCALE GENOMIC DNA]</scope>
    <source>
        <strain evidence="2 3">KH-18-2</strain>
    </source>
</reference>
<protein>
    <submittedName>
        <fullName evidence="2">Plasmid stabilization protein ParE</fullName>
    </submittedName>
</protein>
<dbReference type="Gene3D" id="3.30.2310.20">
    <property type="entry name" value="RelE-like"/>
    <property type="match status" value="1"/>
</dbReference>
<gene>
    <name evidence="2" type="ORF">BGP82_20275</name>
</gene>
<dbReference type="InterPro" id="IPR035093">
    <property type="entry name" value="RelE/ParE_toxin_dom_sf"/>
</dbReference>
<dbReference type="Proteomes" id="UP000237378">
    <property type="component" value="Unassembled WGS sequence"/>
</dbReference>
<accession>A0A2S3WQF4</accession>